<organism evidence="9 10">
    <name type="scientific">Enterovibrio norvegicus FF-454</name>
    <dbReference type="NCBI Taxonomy" id="1185651"/>
    <lineage>
        <taxon>Bacteria</taxon>
        <taxon>Pseudomonadati</taxon>
        <taxon>Pseudomonadota</taxon>
        <taxon>Gammaproteobacteria</taxon>
        <taxon>Vibrionales</taxon>
        <taxon>Vibrionaceae</taxon>
        <taxon>Enterovibrio</taxon>
    </lineage>
</organism>
<comment type="subcellular location">
    <subcellularLocation>
        <location evidence="1 7">Cell membrane</location>
        <topology evidence="1 7">Multi-pass membrane protein</topology>
    </subcellularLocation>
</comment>
<dbReference type="PANTHER" id="PTHR43386">
    <property type="entry name" value="OLIGOPEPTIDE TRANSPORT SYSTEM PERMEASE PROTEIN APPC"/>
    <property type="match status" value="1"/>
</dbReference>
<evidence type="ECO:0000256" key="2">
    <source>
        <dbReference type="ARBA" id="ARBA00022448"/>
    </source>
</evidence>
<feature type="transmembrane region" description="Helical" evidence="7">
    <location>
        <begin position="107"/>
        <end position="130"/>
    </location>
</feature>
<dbReference type="InterPro" id="IPR000515">
    <property type="entry name" value="MetI-like"/>
</dbReference>
<keyword evidence="2 7" id="KW-0813">Transport</keyword>
<keyword evidence="4 7" id="KW-0812">Transmembrane</keyword>
<proteinExistence type="inferred from homology"/>
<protein>
    <submittedName>
        <fullName evidence="9">ABC transporter permease</fullName>
    </submittedName>
</protein>
<accession>A0A1E5C7T0</accession>
<dbReference type="GO" id="GO:0005886">
    <property type="term" value="C:plasma membrane"/>
    <property type="evidence" value="ECO:0007669"/>
    <property type="project" value="UniProtKB-SubCell"/>
</dbReference>
<feature type="transmembrane region" description="Helical" evidence="7">
    <location>
        <begin position="239"/>
        <end position="261"/>
    </location>
</feature>
<evidence type="ECO:0000256" key="1">
    <source>
        <dbReference type="ARBA" id="ARBA00004651"/>
    </source>
</evidence>
<feature type="transmembrane region" description="Helical" evidence="7">
    <location>
        <begin position="68"/>
        <end position="95"/>
    </location>
</feature>
<dbReference type="Pfam" id="PF00528">
    <property type="entry name" value="BPD_transp_1"/>
    <property type="match status" value="1"/>
</dbReference>
<dbReference type="SUPFAM" id="SSF161098">
    <property type="entry name" value="MetI-like"/>
    <property type="match status" value="1"/>
</dbReference>
<evidence type="ECO:0000313" key="9">
    <source>
        <dbReference type="EMBL" id="OEE61568.1"/>
    </source>
</evidence>
<dbReference type="RefSeq" id="WP_016959971.1">
    <property type="nucleotide sequence ID" value="NZ_AJWN02000046.1"/>
</dbReference>
<keyword evidence="5 7" id="KW-1133">Transmembrane helix</keyword>
<feature type="domain" description="ABC transmembrane type-1" evidence="8">
    <location>
        <begin position="72"/>
        <end position="261"/>
    </location>
</feature>
<evidence type="ECO:0000256" key="7">
    <source>
        <dbReference type="RuleBase" id="RU363032"/>
    </source>
</evidence>
<name>A0A1E5C7T0_9GAMM</name>
<evidence type="ECO:0000256" key="5">
    <source>
        <dbReference type="ARBA" id="ARBA00022989"/>
    </source>
</evidence>
<comment type="caution">
    <text evidence="9">The sequence shown here is derived from an EMBL/GenBank/DDBJ whole genome shotgun (WGS) entry which is preliminary data.</text>
</comment>
<keyword evidence="3" id="KW-1003">Cell membrane</keyword>
<dbReference type="AlphaFoldDB" id="A0A1E5C7T0"/>
<evidence type="ECO:0000256" key="6">
    <source>
        <dbReference type="ARBA" id="ARBA00023136"/>
    </source>
</evidence>
<dbReference type="PANTHER" id="PTHR43386:SF1">
    <property type="entry name" value="D,D-DIPEPTIDE TRANSPORT SYSTEM PERMEASE PROTEIN DDPC-RELATED"/>
    <property type="match status" value="1"/>
</dbReference>
<evidence type="ECO:0000259" key="8">
    <source>
        <dbReference type="PROSITE" id="PS50928"/>
    </source>
</evidence>
<dbReference type="GO" id="GO:0071916">
    <property type="term" value="F:dipeptide transmembrane transporter activity"/>
    <property type="evidence" value="ECO:0007669"/>
    <property type="project" value="TreeGrafter"/>
</dbReference>
<feature type="transmembrane region" description="Helical" evidence="7">
    <location>
        <begin position="136"/>
        <end position="153"/>
    </location>
</feature>
<dbReference type="PROSITE" id="PS50928">
    <property type="entry name" value="ABC_TM1"/>
    <property type="match status" value="1"/>
</dbReference>
<feature type="transmembrane region" description="Helical" evidence="7">
    <location>
        <begin position="188"/>
        <end position="219"/>
    </location>
</feature>
<feature type="transmembrane region" description="Helical" evidence="7">
    <location>
        <begin position="12"/>
        <end position="32"/>
    </location>
</feature>
<keyword evidence="10" id="KW-1185">Reference proteome</keyword>
<dbReference type="InterPro" id="IPR035906">
    <property type="entry name" value="MetI-like_sf"/>
</dbReference>
<dbReference type="CDD" id="cd06261">
    <property type="entry name" value="TM_PBP2"/>
    <property type="match status" value="1"/>
</dbReference>
<comment type="similarity">
    <text evidence="7">Belongs to the binding-protein-dependent transport system permease family.</text>
</comment>
<evidence type="ECO:0000256" key="3">
    <source>
        <dbReference type="ARBA" id="ARBA00022475"/>
    </source>
</evidence>
<gene>
    <name evidence="9" type="ORF">A1OK_09425</name>
</gene>
<dbReference type="InterPro" id="IPR050366">
    <property type="entry name" value="BP-dependent_transpt_permease"/>
</dbReference>
<dbReference type="Proteomes" id="UP000095039">
    <property type="component" value="Unassembled WGS sequence"/>
</dbReference>
<evidence type="ECO:0000313" key="10">
    <source>
        <dbReference type="Proteomes" id="UP000095039"/>
    </source>
</evidence>
<dbReference type="Gene3D" id="1.10.3720.10">
    <property type="entry name" value="MetI-like"/>
    <property type="match status" value="1"/>
</dbReference>
<evidence type="ECO:0000256" key="4">
    <source>
        <dbReference type="ARBA" id="ARBA00022692"/>
    </source>
</evidence>
<reference evidence="9 10" key="1">
    <citation type="journal article" date="2012" name="Science">
        <title>Ecological populations of bacteria act as socially cohesive units of antibiotic production and resistance.</title>
        <authorList>
            <person name="Cordero O.X."/>
            <person name="Wildschutte H."/>
            <person name="Kirkup B."/>
            <person name="Proehl S."/>
            <person name="Ngo L."/>
            <person name="Hussain F."/>
            <person name="Le Roux F."/>
            <person name="Mincer T."/>
            <person name="Polz M.F."/>
        </authorList>
    </citation>
    <scope>NUCLEOTIDE SEQUENCE [LARGE SCALE GENOMIC DNA]</scope>
    <source>
        <strain evidence="9 10">FF-454</strain>
    </source>
</reference>
<sequence length="272" mass="29723">MIKNLTPRKRIGLSILFVLFVLFGFALCVNWLSPYTMEQQNLAMTLLPPDSVHWLGTDHFGRDMATRLASAITLSFSLSLLCVITSSVLGVALGVCSAWAGGRVEQALDVLVNILLALPGLVMVLLLAAIAPGSFLVLYLAISLVQWVEYYRVTRVITRTRINSPERQLSAMMGFGKWYQFKRHIWPAILPSILTMAAFGGANAILMMASLGFFAVGIQPPLAELGLMSVELFPFYIEAPWVLAQPLVVVAMLVLGFHLLAGTGDDPINSID</sequence>
<keyword evidence="6 7" id="KW-0472">Membrane</keyword>
<dbReference type="EMBL" id="AJWN02000046">
    <property type="protein sequence ID" value="OEE61568.1"/>
    <property type="molecule type" value="Genomic_DNA"/>
</dbReference>